<protein>
    <submittedName>
        <fullName evidence="1">DUF2889 domain-containing protein</fullName>
    </submittedName>
</protein>
<evidence type="ECO:0000313" key="1">
    <source>
        <dbReference type="EMBL" id="MBO3277388.1"/>
    </source>
</evidence>
<name>A0ABS3TVL1_9PSED</name>
<keyword evidence="2" id="KW-1185">Reference proteome</keyword>
<accession>A0ABS3TVL1</accession>
<comment type="caution">
    <text evidence="1">The sequence shown here is derived from an EMBL/GenBank/DDBJ whole genome shotgun (WGS) entry which is preliminary data.</text>
</comment>
<dbReference type="Pfam" id="PF11136">
    <property type="entry name" value="DUF2889"/>
    <property type="match status" value="1"/>
</dbReference>
<reference evidence="1 2" key="1">
    <citation type="submission" date="2020-12" db="EMBL/GenBank/DDBJ databases">
        <title>Pseudomonas schmalbachii sp. nov. isolated from millipede gut.</title>
        <authorList>
            <person name="Shelomi M."/>
        </authorList>
    </citation>
    <scope>NUCLEOTIDE SEQUENCE [LARGE SCALE GENOMIC DNA]</scope>
    <source>
        <strain evidence="1 2">Milli4</strain>
    </source>
</reference>
<sequence>MSTAQQKPGRKLLHTRRIVCDGYEREDGLYDIEARMQDISADDTRLPYRDLEAGGDIHDMHMCMTVDRQLVIHEVSARIAASPTPFCPEINTAYAALAGEKIGPGFTQRVKSLFAGAQGCTHLTELLGPMATTAYQTMFSIQRATIGPMPTPKGSGPMERPRSIDSCYALREDGPPAARIWPLERRQLIASE</sequence>
<evidence type="ECO:0000313" key="2">
    <source>
        <dbReference type="Proteomes" id="UP000669060"/>
    </source>
</evidence>
<proteinExistence type="predicted"/>
<gene>
    <name evidence="1" type="ORF">JFY56_19400</name>
</gene>
<dbReference type="RefSeq" id="WP_208315692.1">
    <property type="nucleotide sequence ID" value="NZ_JAELYA010000008.1"/>
</dbReference>
<dbReference type="EMBL" id="JAELYA010000008">
    <property type="protein sequence ID" value="MBO3277388.1"/>
    <property type="molecule type" value="Genomic_DNA"/>
</dbReference>
<organism evidence="1 2">
    <name type="scientific">Pseudomonas schmalbachii</name>
    <dbReference type="NCBI Taxonomy" id="2816993"/>
    <lineage>
        <taxon>Bacteria</taxon>
        <taxon>Pseudomonadati</taxon>
        <taxon>Pseudomonadota</taxon>
        <taxon>Gammaproteobacteria</taxon>
        <taxon>Pseudomonadales</taxon>
        <taxon>Pseudomonadaceae</taxon>
        <taxon>Pseudomonas</taxon>
    </lineage>
</organism>
<dbReference type="InterPro" id="IPR021312">
    <property type="entry name" value="DUF2889"/>
</dbReference>
<dbReference type="Proteomes" id="UP000669060">
    <property type="component" value="Unassembled WGS sequence"/>
</dbReference>